<organism evidence="1">
    <name type="scientific">Microbacterium sp. A8/3-1</name>
    <dbReference type="NCBI Taxonomy" id="3160749"/>
    <lineage>
        <taxon>Bacteria</taxon>
        <taxon>Bacillati</taxon>
        <taxon>Actinomycetota</taxon>
        <taxon>Actinomycetes</taxon>
        <taxon>Micrococcales</taxon>
        <taxon>Microbacteriaceae</taxon>
        <taxon>Microbacterium</taxon>
    </lineage>
</organism>
<accession>A0AAU7VYH2</accession>
<evidence type="ECO:0000313" key="1">
    <source>
        <dbReference type="EMBL" id="XBX78891.1"/>
    </source>
</evidence>
<reference evidence="1" key="1">
    <citation type="submission" date="2024-06" db="EMBL/GenBank/DDBJ databases">
        <title>Draft genome sequence of Microbacterium sp. strain A8/3-1, isolated from Oxytropis tragacanthoides Fisch. ex DC. Root nodules in the Altai region of Russia.</title>
        <authorList>
            <person name="Sazanova A."/>
            <person name="Guro P."/>
            <person name="Kuznetsova I."/>
            <person name="Belimov A."/>
            <person name="Safronova V."/>
        </authorList>
    </citation>
    <scope>NUCLEOTIDE SEQUENCE</scope>
    <source>
        <strain evidence="1">A8/3-1</strain>
    </source>
</reference>
<dbReference type="RefSeq" id="WP_350352076.1">
    <property type="nucleotide sequence ID" value="NZ_CP158357.1"/>
</dbReference>
<dbReference type="PROSITE" id="PS51318">
    <property type="entry name" value="TAT"/>
    <property type="match status" value="1"/>
</dbReference>
<sequence>MTDDNPGISRRTMVRGAAWSLPVIAVATAVPLAAASTGGTVNSEANYYWDAEAQGAFTTLVAAQDGLRATFSTQISYRATPWVNPPADASLVVVVVFDSPVTIDAGSSIGGWSATPGLGSTASSFTFVATPSGFGGALTFNVVGSAPGPLTSTATMSLLNGGTTTWAQESSAETATLIS</sequence>
<gene>
    <name evidence="1" type="ORF">ABS642_02030</name>
</gene>
<dbReference type="InterPro" id="IPR006311">
    <property type="entry name" value="TAT_signal"/>
</dbReference>
<proteinExistence type="predicted"/>
<name>A0AAU7VYH2_9MICO</name>
<dbReference type="EMBL" id="CP158357">
    <property type="protein sequence ID" value="XBX78891.1"/>
    <property type="molecule type" value="Genomic_DNA"/>
</dbReference>
<dbReference type="AlphaFoldDB" id="A0AAU7VYH2"/>
<protein>
    <submittedName>
        <fullName evidence="1">Uncharacterized protein</fullName>
    </submittedName>
</protein>